<sequence>MTPMFFTNGANFIYALDFGYNRFEIILFKHKGHKCFSQRTLVFIGFMFRLKPIEISELKNYFI</sequence>
<evidence type="ECO:0000313" key="1">
    <source>
        <dbReference type="EMBL" id="SIS82924.1"/>
    </source>
</evidence>
<protein>
    <submittedName>
        <fullName evidence="1">Uncharacterized protein</fullName>
    </submittedName>
</protein>
<organism evidence="1 2">
    <name type="scientific">Chryseobacterium gambrini</name>
    <dbReference type="NCBI Taxonomy" id="373672"/>
    <lineage>
        <taxon>Bacteria</taxon>
        <taxon>Pseudomonadati</taxon>
        <taxon>Bacteroidota</taxon>
        <taxon>Flavobacteriia</taxon>
        <taxon>Flavobacteriales</taxon>
        <taxon>Weeksellaceae</taxon>
        <taxon>Chryseobacterium group</taxon>
        <taxon>Chryseobacterium</taxon>
    </lineage>
</organism>
<dbReference type="AlphaFoldDB" id="A0A1N7MA00"/>
<dbReference type="Proteomes" id="UP000185781">
    <property type="component" value="Unassembled WGS sequence"/>
</dbReference>
<dbReference type="STRING" id="373672.SAMN05421785_10364"/>
<reference evidence="1 2" key="1">
    <citation type="submission" date="2017-01" db="EMBL/GenBank/DDBJ databases">
        <authorList>
            <person name="Mah S.A."/>
            <person name="Swanson W.J."/>
            <person name="Moy G.W."/>
            <person name="Vacquier V.D."/>
        </authorList>
    </citation>
    <scope>NUCLEOTIDE SEQUENCE [LARGE SCALE GENOMIC DNA]</scope>
    <source>
        <strain evidence="1 2">DSM 18014</strain>
    </source>
</reference>
<evidence type="ECO:0000313" key="2">
    <source>
        <dbReference type="Proteomes" id="UP000185781"/>
    </source>
</evidence>
<name>A0A1N7MA00_9FLAO</name>
<accession>A0A1N7MA00</accession>
<gene>
    <name evidence="1" type="ORF">SAMN05421785_10364</name>
</gene>
<dbReference type="EMBL" id="FTOV01000003">
    <property type="protein sequence ID" value="SIS82924.1"/>
    <property type="molecule type" value="Genomic_DNA"/>
</dbReference>
<proteinExistence type="predicted"/>